<evidence type="ECO:0000259" key="13">
    <source>
        <dbReference type="Pfam" id="PF19303"/>
    </source>
</evidence>
<dbReference type="GO" id="GO:0004825">
    <property type="term" value="F:methionine-tRNA ligase activity"/>
    <property type="evidence" value="ECO:0007669"/>
    <property type="project" value="UniProtKB-EC"/>
</dbReference>
<dbReference type="GeneID" id="85307506"/>
<keyword evidence="6 10" id="KW-0648">Protein biosynthesis</keyword>
<dbReference type="FunFam" id="2.170.220.10:FF:000001">
    <property type="entry name" value="methionine--tRNA ligase, mitochondrial"/>
    <property type="match status" value="1"/>
</dbReference>
<evidence type="ECO:0000259" key="12">
    <source>
        <dbReference type="Pfam" id="PF13302"/>
    </source>
</evidence>
<feature type="domain" description="Methionyl-tRNA synthetase anticodon-binding" evidence="13">
    <location>
        <begin position="436"/>
        <end position="529"/>
    </location>
</feature>
<evidence type="ECO:0000256" key="1">
    <source>
        <dbReference type="ARBA" id="ARBA00005594"/>
    </source>
</evidence>
<evidence type="ECO:0000256" key="9">
    <source>
        <dbReference type="ARBA" id="ARBA00068817"/>
    </source>
</evidence>
<dbReference type="AlphaFoldDB" id="A0AAJ0C5B4"/>
<keyword evidence="15" id="KW-1185">Reference proteome</keyword>
<keyword evidence="4 10" id="KW-0547">Nucleotide-binding</keyword>
<accession>A0AAJ0C5B4</accession>
<evidence type="ECO:0000313" key="15">
    <source>
        <dbReference type="Proteomes" id="UP001244011"/>
    </source>
</evidence>
<evidence type="ECO:0000256" key="10">
    <source>
        <dbReference type="RuleBase" id="RU363039"/>
    </source>
</evidence>
<proteinExistence type="inferred from homology"/>
<feature type="domain" description="N-acetyltransferase" evidence="12">
    <location>
        <begin position="604"/>
        <end position="795"/>
    </location>
</feature>
<dbReference type="RefSeq" id="XP_060286651.1">
    <property type="nucleotide sequence ID" value="XM_060424319.1"/>
</dbReference>
<comment type="similarity">
    <text evidence="1 10">Belongs to the class-I aminoacyl-tRNA synthetase family.</text>
</comment>
<dbReference type="Proteomes" id="UP001244011">
    <property type="component" value="Unassembled WGS sequence"/>
</dbReference>
<evidence type="ECO:0000256" key="2">
    <source>
        <dbReference type="ARBA" id="ARBA00012838"/>
    </source>
</evidence>
<sequence length="838" mass="94118">MPVLTSRSVPRRRIATLDASKTASPKPYYVTTPIFYVNASPHVGHMYSIVLADSLKRWQALKGNKALLCTGTDEHGMKVQRAAALEDVSPKQLCDANSATFKDLAQKAKVDNDFFIRTTDPDHVDAVKHFWFLLNNKGFIYESRHEGWYCVSDECFYPESVIEKKIDPMTGRVHMASVETGNMVEWIEEKNYHFRMTALKDRLLAFYEQNPEWVVPASRMNEVVSWVKNNLEDLSISRPSERLTWGIPVPDDPSQTIYVWVDALINYMTKAGFPNWAPGSEHEGGWPADVHVIGKDIVRFHCVYWPALLLALDLPLPKRILSHAHWTLGRRKMSKSIGNVVNPFFAIDRWGVDTMRFFLLHDGGIADDSDYSNAAIVDRYKKHLQWSLGNLTGRITRPKAWDVRFNVEMAERLPPIGDVQNLQSAQDTLLKGFPEAVSAQMDALNPAGALREIMSVITQTNKFITDAQPWVAAKAKNLNLREEQKLRRSVYLAAESLRLSGILLQPFIPDKAGELLDILGVDESRRKFDDAKVGADFTYGVPKRDPGKSAYDGLFPPLAVEDNKFYTIQKPIPIRSIVVRQTGYYCLGEPIRLTLSQAVSASKVLLVPYDRHHVLKYHAWMGDPAKATASERLNLEEEYENQESWRASHDKLTFIICRPAPGVAASLDPCEAGAVGTPDCMIGDVNFFIYPWDDEEGDDGDDEKQAGGSSGGTRLCVGEVDIMIADPEDRCKGFGRATLATFLHYILRNSASILGEYASGVPGVEARPVALRQFMAKIKASNEGSIALFRSLGFTQRGGTDYFGEIKMILDLDDFAKLVDYVPEQYAEVEYRRTDDTV</sequence>
<feature type="domain" description="Methionyl/Leucyl tRNA synthetase" evidence="11">
    <location>
        <begin position="28"/>
        <end position="395"/>
    </location>
</feature>
<dbReference type="InterPro" id="IPR000182">
    <property type="entry name" value="GNAT_dom"/>
</dbReference>
<dbReference type="Gene3D" id="3.40.50.620">
    <property type="entry name" value="HUPs"/>
    <property type="match status" value="1"/>
</dbReference>
<dbReference type="Pfam" id="PF09334">
    <property type="entry name" value="tRNA-synt_1g"/>
    <property type="match status" value="1"/>
</dbReference>
<protein>
    <recommendedName>
        <fullName evidence="9">Probable methionine--tRNA ligase, mitochondrial</fullName>
        <ecNumber evidence="2">6.1.1.10</ecNumber>
    </recommendedName>
</protein>
<evidence type="ECO:0000256" key="3">
    <source>
        <dbReference type="ARBA" id="ARBA00022598"/>
    </source>
</evidence>
<dbReference type="EMBL" id="MU839000">
    <property type="protein sequence ID" value="KAK1770438.1"/>
    <property type="molecule type" value="Genomic_DNA"/>
</dbReference>
<dbReference type="SUPFAM" id="SSF47323">
    <property type="entry name" value="Anticodon-binding domain of a subclass of class I aminoacyl-tRNA synthetases"/>
    <property type="match status" value="1"/>
</dbReference>
<dbReference type="GO" id="GO:0016747">
    <property type="term" value="F:acyltransferase activity, transferring groups other than amino-acyl groups"/>
    <property type="evidence" value="ECO:0007669"/>
    <property type="project" value="InterPro"/>
</dbReference>
<dbReference type="NCBIfam" id="TIGR00398">
    <property type="entry name" value="metG"/>
    <property type="match status" value="1"/>
</dbReference>
<dbReference type="InterPro" id="IPR014758">
    <property type="entry name" value="Met-tRNA_synth"/>
</dbReference>
<keyword evidence="5 10" id="KW-0067">ATP-binding</keyword>
<dbReference type="InterPro" id="IPR015413">
    <property type="entry name" value="Methionyl/Leucyl_tRNA_Synth"/>
</dbReference>
<evidence type="ECO:0000313" key="14">
    <source>
        <dbReference type="EMBL" id="KAK1770438.1"/>
    </source>
</evidence>
<evidence type="ECO:0000256" key="5">
    <source>
        <dbReference type="ARBA" id="ARBA00022840"/>
    </source>
</evidence>
<dbReference type="PRINTS" id="PR01041">
    <property type="entry name" value="TRNASYNTHMET"/>
</dbReference>
<evidence type="ECO:0000256" key="6">
    <source>
        <dbReference type="ARBA" id="ARBA00022917"/>
    </source>
</evidence>
<dbReference type="InterPro" id="IPR033911">
    <property type="entry name" value="MetRS_core"/>
</dbReference>
<dbReference type="PANTHER" id="PTHR43326:SF1">
    <property type="entry name" value="METHIONINE--TRNA LIGASE, MITOCHONDRIAL"/>
    <property type="match status" value="1"/>
</dbReference>
<evidence type="ECO:0000256" key="4">
    <source>
        <dbReference type="ARBA" id="ARBA00022741"/>
    </source>
</evidence>
<dbReference type="InterPro" id="IPR023457">
    <property type="entry name" value="Met-tRNA_synth_2"/>
</dbReference>
<comment type="caution">
    <text evidence="14">The sequence shown here is derived from an EMBL/GenBank/DDBJ whole genome shotgun (WGS) entry which is preliminary data.</text>
</comment>
<gene>
    <name evidence="14" type="ORF">QBC33DRAFT_445264</name>
</gene>
<dbReference type="PANTHER" id="PTHR43326">
    <property type="entry name" value="METHIONYL-TRNA SYNTHETASE"/>
    <property type="match status" value="1"/>
</dbReference>
<dbReference type="InterPro" id="IPR009080">
    <property type="entry name" value="tRNAsynth_Ia_anticodon-bd"/>
</dbReference>
<dbReference type="CDD" id="cd00814">
    <property type="entry name" value="MetRS_core"/>
    <property type="match status" value="1"/>
</dbReference>
<comment type="catalytic activity">
    <reaction evidence="8">
        <text>tRNA(Met) + L-methionine + ATP = L-methionyl-tRNA(Met) + AMP + diphosphate</text>
        <dbReference type="Rhea" id="RHEA:13481"/>
        <dbReference type="Rhea" id="RHEA-COMP:9667"/>
        <dbReference type="Rhea" id="RHEA-COMP:9698"/>
        <dbReference type="ChEBI" id="CHEBI:30616"/>
        <dbReference type="ChEBI" id="CHEBI:33019"/>
        <dbReference type="ChEBI" id="CHEBI:57844"/>
        <dbReference type="ChEBI" id="CHEBI:78442"/>
        <dbReference type="ChEBI" id="CHEBI:78530"/>
        <dbReference type="ChEBI" id="CHEBI:456215"/>
        <dbReference type="EC" id="6.1.1.10"/>
    </reaction>
</comment>
<dbReference type="SUPFAM" id="SSF55729">
    <property type="entry name" value="Acyl-CoA N-acyltransferases (Nat)"/>
    <property type="match status" value="1"/>
</dbReference>
<dbReference type="Gene3D" id="2.170.220.10">
    <property type="match status" value="1"/>
</dbReference>
<name>A0AAJ0C5B4_9PEZI</name>
<dbReference type="Gene3D" id="1.10.730.10">
    <property type="entry name" value="Isoleucyl-tRNA Synthetase, Domain 1"/>
    <property type="match status" value="1"/>
</dbReference>
<evidence type="ECO:0000259" key="11">
    <source>
        <dbReference type="Pfam" id="PF09334"/>
    </source>
</evidence>
<dbReference type="GO" id="GO:0005524">
    <property type="term" value="F:ATP binding"/>
    <property type="evidence" value="ECO:0007669"/>
    <property type="project" value="UniProtKB-KW"/>
</dbReference>
<dbReference type="Pfam" id="PF13302">
    <property type="entry name" value="Acetyltransf_3"/>
    <property type="match status" value="1"/>
</dbReference>
<dbReference type="GO" id="GO:0006431">
    <property type="term" value="P:methionyl-tRNA aminoacylation"/>
    <property type="evidence" value="ECO:0007669"/>
    <property type="project" value="InterPro"/>
</dbReference>
<evidence type="ECO:0000256" key="7">
    <source>
        <dbReference type="ARBA" id="ARBA00023146"/>
    </source>
</evidence>
<dbReference type="InterPro" id="IPR016181">
    <property type="entry name" value="Acyl_CoA_acyltransferase"/>
</dbReference>
<dbReference type="SUPFAM" id="SSF52374">
    <property type="entry name" value="Nucleotidylyl transferase"/>
    <property type="match status" value="1"/>
</dbReference>
<dbReference type="EC" id="6.1.1.10" evidence="2"/>
<dbReference type="InterPro" id="IPR014729">
    <property type="entry name" value="Rossmann-like_a/b/a_fold"/>
</dbReference>
<dbReference type="InterPro" id="IPR041872">
    <property type="entry name" value="Anticodon_Met"/>
</dbReference>
<dbReference type="Gene3D" id="3.40.630.30">
    <property type="match status" value="1"/>
</dbReference>
<keyword evidence="3 10" id="KW-0436">Ligase</keyword>
<reference evidence="14" key="1">
    <citation type="submission" date="2023-06" db="EMBL/GenBank/DDBJ databases">
        <title>Genome-scale phylogeny and comparative genomics of the fungal order Sordariales.</title>
        <authorList>
            <consortium name="Lawrence Berkeley National Laboratory"/>
            <person name="Hensen N."/>
            <person name="Bonometti L."/>
            <person name="Westerberg I."/>
            <person name="Brannstrom I.O."/>
            <person name="Guillou S."/>
            <person name="Cros-Aarteil S."/>
            <person name="Calhoun S."/>
            <person name="Haridas S."/>
            <person name="Kuo A."/>
            <person name="Mondo S."/>
            <person name="Pangilinan J."/>
            <person name="Riley R."/>
            <person name="Labutti K."/>
            <person name="Andreopoulos B."/>
            <person name="Lipzen A."/>
            <person name="Chen C."/>
            <person name="Yanf M."/>
            <person name="Daum C."/>
            <person name="Ng V."/>
            <person name="Clum A."/>
            <person name="Steindorff A."/>
            <person name="Ohm R."/>
            <person name="Martin F."/>
            <person name="Silar P."/>
            <person name="Natvig D."/>
            <person name="Lalanne C."/>
            <person name="Gautier V."/>
            <person name="Ament-Velasquez S.L."/>
            <person name="Kruys A."/>
            <person name="Hutchinson M.I."/>
            <person name="Powell A.J."/>
            <person name="Barry K."/>
            <person name="Miller A.N."/>
            <person name="Grigoriev I.V."/>
            <person name="Debuchy R."/>
            <person name="Gladieux P."/>
            <person name="Thoren M.H."/>
            <person name="Johannesson H."/>
        </authorList>
    </citation>
    <scope>NUCLEOTIDE SEQUENCE</scope>
    <source>
        <strain evidence="14">8032-3</strain>
    </source>
</reference>
<organism evidence="14 15">
    <name type="scientific">Phialemonium atrogriseum</name>
    <dbReference type="NCBI Taxonomy" id="1093897"/>
    <lineage>
        <taxon>Eukaryota</taxon>
        <taxon>Fungi</taxon>
        <taxon>Dikarya</taxon>
        <taxon>Ascomycota</taxon>
        <taxon>Pezizomycotina</taxon>
        <taxon>Sordariomycetes</taxon>
        <taxon>Sordariomycetidae</taxon>
        <taxon>Cephalothecales</taxon>
        <taxon>Cephalothecaceae</taxon>
        <taxon>Phialemonium</taxon>
    </lineage>
</organism>
<dbReference type="GO" id="GO:0005739">
    <property type="term" value="C:mitochondrion"/>
    <property type="evidence" value="ECO:0007669"/>
    <property type="project" value="UniProtKB-ARBA"/>
</dbReference>
<evidence type="ECO:0000256" key="8">
    <source>
        <dbReference type="ARBA" id="ARBA00047364"/>
    </source>
</evidence>
<dbReference type="Pfam" id="PF19303">
    <property type="entry name" value="Anticodon_3"/>
    <property type="match status" value="1"/>
</dbReference>
<keyword evidence="7 10" id="KW-0030">Aminoacyl-tRNA synthetase</keyword>